<name>A0A8E2EKS7_9PEZI</name>
<sequence>MTQPRNGSFNHSAGRQDMSGLRSEGREPGARRKKLAGYLKAANELRQSYQQSYTSGWSSRDTRYEDVDDGIPGAFPDAAIVRSGDEEMILFPSYSRKHIKKKPQAEPGAIQEASRDEQDVRDTTGTGDAEFWRQQWDIYEDDNAVVDVDVRGWIYSPHKGQMSRKNRLFVGLARQLVGIQAPPAAKTSPSTSEPSSRNTSPHTGHGEKADARAAKLDEELASKEAESILKKGEKEAAIASNGEYSEIPVDEESESLSTYNSPSRGDSPMRDSRKGSTPLQLTHVVSNSSLRIDDGITPVQKRASWNQPADMNAAQLQEANARLMARLKPFMANPLANIPISAFFYNDELSKQRTVYTNAAGHFNIRAALDFVPTHVRVLASEKLSATEDVIITEPKGVSLISDIDDTIKHSAIGSGAREIFRNAFIRELGDLTIEGVKEWYTRMAEMGVKFHYVSNSPWQLYPVLKKFFSMAGLPAGSFHLKQYSGMLQGIFEPVAERKKSTLNKIARDFPERSFILVGDSGEADLEVYTEFVLENPGRVLGVFIRDVTTPVSRGFFDSSMGPLSADNSSSSSQRGNSPYGSSRAARSPRWTDDDDDPEIRAAIAASLRDMEEEHRKSMKPWSSTPHDEDTPAKRPQLPPRKSTTQSLSPWPQENLIDFSDDEQGPHGPSPLRRVATDGQTDEWSEKRGSVASTKSMPPMPPRKPVGLRIVSGDSYTATSTSSSTSKPPPPPKPKPRRLSTSVHTASSLNHQNQNQSLVPNIPPKPCPPVRRNQQSYTSTAGQKLSDAYDHLPAISSYLHSAPSNGSPASASAPTRAMSASEDSGARREKERDRAIPPPPPPPRRGITAYPAAPVLYASGKVGSAWNGTSYAGSDSANVSPYSTMASGAENGNNKNNGGGGYGNGNGHGNGNGGGGYGSGNGNLQALNKKEQLWRQRWARAQQVLGEKGWWMGRRDEARGGERTERR</sequence>
<feature type="compositionally biased region" description="Basic and acidic residues" evidence="1">
    <location>
        <begin position="824"/>
        <end position="835"/>
    </location>
</feature>
<feature type="compositionally biased region" description="Polar residues" evidence="1">
    <location>
        <begin position="1"/>
        <end position="13"/>
    </location>
</feature>
<feature type="compositionally biased region" description="Polar residues" evidence="1">
    <location>
        <begin position="772"/>
        <end position="783"/>
    </location>
</feature>
<feature type="compositionally biased region" description="Basic and acidic residues" evidence="1">
    <location>
        <begin position="953"/>
        <end position="967"/>
    </location>
</feature>
<evidence type="ECO:0000256" key="1">
    <source>
        <dbReference type="SAM" id="MobiDB-lite"/>
    </source>
</evidence>
<dbReference type="PROSITE" id="PS50330">
    <property type="entry name" value="UIM"/>
    <property type="match status" value="1"/>
</dbReference>
<dbReference type="GO" id="GO:0030479">
    <property type="term" value="C:actin cortical patch"/>
    <property type="evidence" value="ECO:0007669"/>
    <property type="project" value="TreeGrafter"/>
</dbReference>
<dbReference type="EMBL" id="KV744814">
    <property type="protein sequence ID" value="OCK85764.1"/>
    <property type="molecule type" value="Genomic_DNA"/>
</dbReference>
<accession>A0A8E2EKS7</accession>
<feature type="region of interest" description="Disordered" evidence="1">
    <location>
        <begin position="98"/>
        <end position="126"/>
    </location>
</feature>
<feature type="region of interest" description="Disordered" evidence="1">
    <location>
        <begin position="1"/>
        <end position="34"/>
    </location>
</feature>
<feature type="compositionally biased region" description="Polar residues" evidence="1">
    <location>
        <begin position="187"/>
        <end position="202"/>
    </location>
</feature>
<keyword evidence="4" id="KW-1185">Reference proteome</keyword>
<evidence type="ECO:0000259" key="2">
    <source>
        <dbReference type="Pfam" id="PF09949"/>
    </source>
</evidence>
<feature type="compositionally biased region" description="Polar residues" evidence="1">
    <location>
        <begin position="642"/>
        <end position="652"/>
    </location>
</feature>
<feature type="compositionally biased region" description="Low complexity" evidence="1">
    <location>
        <begin position="801"/>
        <end position="814"/>
    </location>
</feature>
<feature type="domain" description="Phosphatidate phosphatase APP1 catalytic" evidence="2">
    <location>
        <begin position="398"/>
        <end position="547"/>
    </location>
</feature>
<feature type="compositionally biased region" description="Basic and acidic residues" evidence="1">
    <location>
        <begin position="204"/>
        <end position="213"/>
    </location>
</feature>
<organism evidence="3 4">
    <name type="scientific">Lepidopterella palustris CBS 459.81</name>
    <dbReference type="NCBI Taxonomy" id="1314670"/>
    <lineage>
        <taxon>Eukaryota</taxon>
        <taxon>Fungi</taxon>
        <taxon>Dikarya</taxon>
        <taxon>Ascomycota</taxon>
        <taxon>Pezizomycotina</taxon>
        <taxon>Dothideomycetes</taxon>
        <taxon>Pleosporomycetidae</taxon>
        <taxon>Mytilinidiales</taxon>
        <taxon>Argynnaceae</taxon>
        <taxon>Lepidopterella</taxon>
    </lineage>
</organism>
<feature type="compositionally biased region" description="Low complexity" evidence="1">
    <location>
        <begin position="565"/>
        <end position="583"/>
    </location>
</feature>
<dbReference type="PANTHER" id="PTHR28208:SF3">
    <property type="entry name" value="PHOSPHATIDATE PHOSPHATASE APP1"/>
    <property type="match status" value="1"/>
</dbReference>
<feature type="region of interest" description="Disordered" evidence="1">
    <location>
        <begin position="870"/>
        <end position="924"/>
    </location>
</feature>
<evidence type="ECO:0000313" key="4">
    <source>
        <dbReference type="Proteomes" id="UP000250266"/>
    </source>
</evidence>
<dbReference type="AlphaFoldDB" id="A0A8E2EKS7"/>
<gene>
    <name evidence="3" type="ORF">K432DRAFT_439075</name>
</gene>
<feature type="compositionally biased region" description="Polar residues" evidence="1">
    <location>
        <begin position="870"/>
        <end position="886"/>
    </location>
</feature>
<feature type="region of interest" description="Disordered" evidence="1">
    <location>
        <begin position="946"/>
        <end position="967"/>
    </location>
</feature>
<feature type="compositionally biased region" description="Basic and acidic residues" evidence="1">
    <location>
        <begin position="113"/>
        <end position="122"/>
    </location>
</feature>
<dbReference type="Proteomes" id="UP000250266">
    <property type="component" value="Unassembled WGS sequence"/>
</dbReference>
<evidence type="ECO:0000313" key="3">
    <source>
        <dbReference type="EMBL" id="OCK85764.1"/>
    </source>
</evidence>
<dbReference type="PIRSF" id="PIRSF037464">
    <property type="entry name" value="UCP037464_APP1"/>
    <property type="match status" value="1"/>
</dbReference>
<dbReference type="GO" id="GO:0008195">
    <property type="term" value="F:phosphatidate phosphatase activity"/>
    <property type="evidence" value="ECO:0007669"/>
    <property type="project" value="InterPro"/>
</dbReference>
<dbReference type="InterPro" id="IPR019236">
    <property type="entry name" value="APP1_cat"/>
</dbReference>
<dbReference type="InterPro" id="IPR003903">
    <property type="entry name" value="UIM_dom"/>
</dbReference>
<proteinExistence type="predicted"/>
<reference evidence="3 4" key="1">
    <citation type="journal article" date="2016" name="Nat. Commun.">
        <title>Ectomycorrhizal ecology is imprinted in the genome of the dominant symbiotic fungus Cenococcum geophilum.</title>
        <authorList>
            <consortium name="DOE Joint Genome Institute"/>
            <person name="Peter M."/>
            <person name="Kohler A."/>
            <person name="Ohm R.A."/>
            <person name="Kuo A."/>
            <person name="Krutzmann J."/>
            <person name="Morin E."/>
            <person name="Arend M."/>
            <person name="Barry K.W."/>
            <person name="Binder M."/>
            <person name="Choi C."/>
            <person name="Clum A."/>
            <person name="Copeland A."/>
            <person name="Grisel N."/>
            <person name="Haridas S."/>
            <person name="Kipfer T."/>
            <person name="LaButti K."/>
            <person name="Lindquist E."/>
            <person name="Lipzen A."/>
            <person name="Maire R."/>
            <person name="Meier B."/>
            <person name="Mihaltcheva S."/>
            <person name="Molinier V."/>
            <person name="Murat C."/>
            <person name="Poggeler S."/>
            <person name="Quandt C.A."/>
            <person name="Sperisen C."/>
            <person name="Tritt A."/>
            <person name="Tisserant E."/>
            <person name="Crous P.W."/>
            <person name="Henrissat B."/>
            <person name="Nehls U."/>
            <person name="Egli S."/>
            <person name="Spatafora J.W."/>
            <person name="Grigoriev I.V."/>
            <person name="Martin F.M."/>
        </authorList>
    </citation>
    <scope>NUCLEOTIDE SEQUENCE [LARGE SCALE GENOMIC DNA]</scope>
    <source>
        <strain evidence="3 4">CBS 459.81</strain>
    </source>
</reference>
<feature type="region of interest" description="Disordered" evidence="1">
    <location>
        <begin position="182"/>
        <end position="213"/>
    </location>
</feature>
<feature type="region of interest" description="Disordered" evidence="1">
    <location>
        <begin position="241"/>
        <end position="280"/>
    </location>
</feature>
<dbReference type="Pfam" id="PF09949">
    <property type="entry name" value="APP1_cat"/>
    <property type="match status" value="1"/>
</dbReference>
<feature type="region of interest" description="Disordered" evidence="1">
    <location>
        <begin position="557"/>
        <end position="785"/>
    </location>
</feature>
<dbReference type="InterPro" id="IPR017210">
    <property type="entry name" value="APP1"/>
</dbReference>
<feature type="region of interest" description="Disordered" evidence="1">
    <location>
        <begin position="797"/>
        <end position="849"/>
    </location>
</feature>
<feature type="compositionally biased region" description="Polar residues" evidence="1">
    <location>
        <begin position="739"/>
        <end position="759"/>
    </location>
</feature>
<dbReference type="Gene3D" id="6.10.140.100">
    <property type="match status" value="1"/>
</dbReference>
<feature type="compositionally biased region" description="Polar residues" evidence="1">
    <location>
        <begin position="255"/>
        <end position="264"/>
    </location>
</feature>
<protein>
    <recommendedName>
        <fullName evidence="2">Phosphatidate phosphatase APP1 catalytic domain-containing protein</fullName>
    </recommendedName>
</protein>
<feature type="compositionally biased region" description="Gly residues" evidence="1">
    <location>
        <begin position="897"/>
        <end position="921"/>
    </location>
</feature>
<dbReference type="PANTHER" id="PTHR28208">
    <property type="entry name" value="PHOSPHATIDATE PHOSPHATASE APP1"/>
    <property type="match status" value="1"/>
</dbReference>
<dbReference type="InterPro" id="IPR052935">
    <property type="entry name" value="Mg2+_PAP"/>
</dbReference>
<dbReference type="OrthoDB" id="2117591at2759"/>